<reference evidence="2" key="2">
    <citation type="journal article" date="2016" name="Sci. Rep.">
        <title>Dictyocaulus viviparus genome, variome and transcriptome elucidate lungworm biology and support future intervention.</title>
        <authorList>
            <person name="McNulty S.N."/>
            <person name="Strube C."/>
            <person name="Rosa B.A."/>
            <person name="Martin J.C."/>
            <person name="Tyagi R."/>
            <person name="Choi Y.J."/>
            <person name="Wang Q."/>
            <person name="Hallsworth Pepin K."/>
            <person name="Zhang X."/>
            <person name="Ozersky P."/>
            <person name="Wilson R.K."/>
            <person name="Sternberg P.W."/>
            <person name="Gasser R.B."/>
            <person name="Mitreva M."/>
        </authorList>
    </citation>
    <scope>NUCLEOTIDE SEQUENCE [LARGE SCALE GENOMIC DNA]</scope>
    <source>
        <strain evidence="2">HannoverDv2000</strain>
    </source>
</reference>
<organism evidence="1 2">
    <name type="scientific">Dictyocaulus viviparus</name>
    <name type="common">Bovine lungworm</name>
    <dbReference type="NCBI Taxonomy" id="29172"/>
    <lineage>
        <taxon>Eukaryota</taxon>
        <taxon>Metazoa</taxon>
        <taxon>Ecdysozoa</taxon>
        <taxon>Nematoda</taxon>
        <taxon>Chromadorea</taxon>
        <taxon>Rhabditida</taxon>
        <taxon>Rhabditina</taxon>
        <taxon>Rhabditomorpha</taxon>
        <taxon>Strongyloidea</taxon>
        <taxon>Metastrongylidae</taxon>
        <taxon>Dictyocaulus</taxon>
    </lineage>
</organism>
<gene>
    <name evidence="1" type="ORF">DICVIV_10600</name>
</gene>
<dbReference type="AlphaFoldDB" id="A0A0D8XHY0"/>
<evidence type="ECO:0000313" key="1">
    <source>
        <dbReference type="EMBL" id="KJH43374.1"/>
    </source>
</evidence>
<evidence type="ECO:0000313" key="2">
    <source>
        <dbReference type="Proteomes" id="UP000053766"/>
    </source>
</evidence>
<dbReference type="EMBL" id="KN716565">
    <property type="protein sequence ID" value="KJH43374.1"/>
    <property type="molecule type" value="Genomic_DNA"/>
</dbReference>
<protein>
    <submittedName>
        <fullName evidence="1">Uncharacterized protein</fullName>
    </submittedName>
</protein>
<sequence length="212" mass="24419">MDNCEATSNKIKRRYVGCYPDDIRCFLDQIFTEITSFCSATHIEYIIDSKLSYYRTRLTVQQFVAKQLRHQSSTESTDAQIRVNTKVGKSFDIFFLAYISVGGGGREIVSNLSAYNLFFLIAKREARERANRKKGTEEKQLVFEYHFARSTVNVLVMLIHLELYWTDWRPSDSLRHHPLQIAGADRKVERLCDGAGINRCEAVKTSQEGKNS</sequence>
<keyword evidence="2" id="KW-1185">Reference proteome</keyword>
<accession>A0A0D8XHY0</accession>
<proteinExistence type="predicted"/>
<name>A0A0D8XHY0_DICVI</name>
<dbReference type="Proteomes" id="UP000053766">
    <property type="component" value="Unassembled WGS sequence"/>
</dbReference>
<reference evidence="1 2" key="1">
    <citation type="submission" date="2013-11" db="EMBL/GenBank/DDBJ databases">
        <title>Draft genome of the bovine lungworm Dictyocaulus viviparus.</title>
        <authorList>
            <person name="Mitreva M."/>
        </authorList>
    </citation>
    <scope>NUCLEOTIDE SEQUENCE [LARGE SCALE GENOMIC DNA]</scope>
    <source>
        <strain evidence="1 2">HannoverDv2000</strain>
    </source>
</reference>